<organism evidence="2 3">
    <name type="scientific">Micromonospora sonneratiae</name>
    <dbReference type="NCBI Taxonomy" id="1184706"/>
    <lineage>
        <taxon>Bacteria</taxon>
        <taxon>Bacillati</taxon>
        <taxon>Actinomycetota</taxon>
        <taxon>Actinomycetes</taxon>
        <taxon>Micromonosporales</taxon>
        <taxon>Micromonosporaceae</taxon>
        <taxon>Micromonospora</taxon>
    </lineage>
</organism>
<sequence length="156" mass="17443">MATRLLGLDGLAVERVELDAEGCPVVDLFTGDEQARCCPGCGQRAVRVKQWATTRLRDLPVGGRPVRLRWRKRRWYCPTAACPRMSFTEQVAQVPARARLTRRLREMAARSRLEMCVVGDEGSAIDPERASMIRSVRMWSAIARPASPRSTPAPPL</sequence>
<dbReference type="Proteomes" id="UP001597260">
    <property type="component" value="Unassembled WGS sequence"/>
</dbReference>
<comment type="caution">
    <text evidence="2">The sequence shown here is derived from an EMBL/GenBank/DDBJ whole genome shotgun (WGS) entry which is preliminary data.</text>
</comment>
<accession>A0ABW3YAF5</accession>
<name>A0ABW3YAF5_9ACTN</name>
<dbReference type="InterPro" id="IPR029261">
    <property type="entry name" value="Transposase_Znf"/>
</dbReference>
<dbReference type="EMBL" id="JBHTMP010000012">
    <property type="protein sequence ID" value="MFD1321438.1"/>
    <property type="molecule type" value="Genomic_DNA"/>
</dbReference>
<evidence type="ECO:0000313" key="3">
    <source>
        <dbReference type="Proteomes" id="UP001597260"/>
    </source>
</evidence>
<evidence type="ECO:0000259" key="1">
    <source>
        <dbReference type="Pfam" id="PF14690"/>
    </source>
</evidence>
<dbReference type="Pfam" id="PF14690">
    <property type="entry name" value="Zn_ribbon_ISL3"/>
    <property type="match status" value="1"/>
</dbReference>
<keyword evidence="3" id="KW-1185">Reference proteome</keyword>
<gene>
    <name evidence="2" type="ORF">ACFQ4H_10090</name>
</gene>
<protein>
    <submittedName>
        <fullName evidence="2">Transposase family protein</fullName>
    </submittedName>
</protein>
<reference evidence="3" key="1">
    <citation type="journal article" date="2019" name="Int. J. Syst. Evol. Microbiol.">
        <title>The Global Catalogue of Microorganisms (GCM) 10K type strain sequencing project: providing services to taxonomists for standard genome sequencing and annotation.</title>
        <authorList>
            <consortium name="The Broad Institute Genomics Platform"/>
            <consortium name="The Broad Institute Genome Sequencing Center for Infectious Disease"/>
            <person name="Wu L."/>
            <person name="Ma J."/>
        </authorList>
    </citation>
    <scope>NUCLEOTIDE SEQUENCE [LARGE SCALE GENOMIC DNA]</scope>
    <source>
        <strain evidence="3">JCM 31037</strain>
    </source>
</reference>
<proteinExistence type="predicted"/>
<evidence type="ECO:0000313" key="2">
    <source>
        <dbReference type="EMBL" id="MFD1321438.1"/>
    </source>
</evidence>
<feature type="domain" description="Transposase IS204/IS1001/IS1096/IS1165 zinc-finger" evidence="1">
    <location>
        <begin position="36"/>
        <end position="79"/>
    </location>
</feature>
<dbReference type="RefSeq" id="WP_377569511.1">
    <property type="nucleotide sequence ID" value="NZ_JBHTMP010000012.1"/>
</dbReference>